<organism evidence="3">
    <name type="scientific">marine metagenome</name>
    <dbReference type="NCBI Taxonomy" id="408172"/>
    <lineage>
        <taxon>unclassified sequences</taxon>
        <taxon>metagenomes</taxon>
        <taxon>ecological metagenomes</taxon>
    </lineage>
</organism>
<feature type="domain" description="Major facilitator superfamily (MFS) profile" evidence="2">
    <location>
        <begin position="39"/>
        <end position="224"/>
    </location>
</feature>
<dbReference type="PANTHER" id="PTHR23520:SF5">
    <property type="entry name" value="TRANSPORTER, PUTATIVE (AFU_ORTHOLOGUE AFUA_3G04000)-RELATED"/>
    <property type="match status" value="1"/>
</dbReference>
<evidence type="ECO:0000313" key="3">
    <source>
        <dbReference type="EMBL" id="SVE09634.1"/>
    </source>
</evidence>
<dbReference type="EMBL" id="UINC01193834">
    <property type="protein sequence ID" value="SVE09634.1"/>
    <property type="molecule type" value="Genomic_DNA"/>
</dbReference>
<reference evidence="3" key="1">
    <citation type="submission" date="2018-05" db="EMBL/GenBank/DDBJ databases">
        <authorList>
            <person name="Lanie J.A."/>
            <person name="Ng W.-L."/>
            <person name="Kazmierczak K.M."/>
            <person name="Andrzejewski T.M."/>
            <person name="Davidsen T.M."/>
            <person name="Wayne K.J."/>
            <person name="Tettelin H."/>
            <person name="Glass J.I."/>
            <person name="Rusch D."/>
            <person name="Podicherti R."/>
            <person name="Tsui H.-C.T."/>
            <person name="Winkler M.E."/>
        </authorList>
    </citation>
    <scope>NUCLEOTIDE SEQUENCE</scope>
</reference>
<feature type="transmembrane region" description="Helical" evidence="1">
    <location>
        <begin position="193"/>
        <end position="214"/>
    </location>
</feature>
<dbReference type="InterPro" id="IPR011701">
    <property type="entry name" value="MFS"/>
</dbReference>
<keyword evidence="1" id="KW-0472">Membrane</keyword>
<evidence type="ECO:0000259" key="2">
    <source>
        <dbReference type="PROSITE" id="PS50850"/>
    </source>
</evidence>
<dbReference type="Pfam" id="PF07690">
    <property type="entry name" value="MFS_1"/>
    <property type="match status" value="1"/>
</dbReference>
<dbReference type="Gene3D" id="1.20.1250.20">
    <property type="entry name" value="MFS general substrate transporter like domains"/>
    <property type="match status" value="1"/>
</dbReference>
<dbReference type="InterPro" id="IPR020846">
    <property type="entry name" value="MFS_dom"/>
</dbReference>
<dbReference type="SUPFAM" id="SSF103473">
    <property type="entry name" value="MFS general substrate transporter"/>
    <property type="match status" value="1"/>
</dbReference>
<feature type="transmembrane region" description="Helical" evidence="1">
    <location>
        <begin position="112"/>
        <end position="140"/>
    </location>
</feature>
<feature type="transmembrane region" description="Helical" evidence="1">
    <location>
        <begin position="39"/>
        <end position="61"/>
    </location>
</feature>
<keyword evidence="1" id="KW-0812">Transmembrane</keyword>
<evidence type="ECO:0000256" key="1">
    <source>
        <dbReference type="SAM" id="Phobius"/>
    </source>
</evidence>
<dbReference type="PROSITE" id="PS50850">
    <property type="entry name" value="MFS"/>
    <property type="match status" value="1"/>
</dbReference>
<gene>
    <name evidence="3" type="ORF">METZ01_LOCUS462488</name>
</gene>
<dbReference type="InterPro" id="IPR036259">
    <property type="entry name" value="MFS_trans_sf"/>
</dbReference>
<name>A0A383APM4_9ZZZZ</name>
<feature type="transmembrane region" description="Helical" evidence="1">
    <location>
        <begin position="68"/>
        <end position="92"/>
    </location>
</feature>
<dbReference type="AlphaFoldDB" id="A0A383APM4"/>
<proteinExistence type="predicted"/>
<feature type="transmembrane region" description="Helical" evidence="1">
    <location>
        <begin position="169"/>
        <end position="187"/>
    </location>
</feature>
<dbReference type="GO" id="GO:0022857">
    <property type="term" value="F:transmembrane transporter activity"/>
    <property type="evidence" value="ECO:0007669"/>
    <property type="project" value="InterPro"/>
</dbReference>
<dbReference type="PANTHER" id="PTHR23520">
    <property type="entry name" value="TRANSPORTER, PUTATIVE (AFU_ORTHOLOGUE AFUA_3G04000)-RELATED"/>
    <property type="match status" value="1"/>
</dbReference>
<protein>
    <recommendedName>
        <fullName evidence="2">Major facilitator superfamily (MFS) profile domain-containing protein</fullName>
    </recommendedName>
</protein>
<accession>A0A383APM4</accession>
<sequence length="224" mass="23900">MYVGSALCLVAMLPLIGVHAKSRDRGIEQDNPAAFPLRIFVAFGATSVCRGASMGFSFPFFNVFFQQALGLSTPMIGLIFFLSLVAAVPSTVLAPSMARRLGPIRTVVPTRIIGSFALVLLGFSDNLALGFACFLTAAIVEAITTPTEMTYATQIVPSRYWARMQSLRVTGFQIPAGLASLAAGFLIVEYGYWATFALAGALRLVSALILLSVFGGKEHRLPGL</sequence>
<keyword evidence="1" id="KW-1133">Transmembrane helix</keyword>